<evidence type="ECO:0000313" key="1">
    <source>
        <dbReference type="EMBL" id="TSC91482.1"/>
    </source>
</evidence>
<sequence>MAKTGLEPQWVIIEITVAEDREIVSFCAGTTTAEAIAQRVRIPPGLMLKHLIHRFEEEVSDVEFYLNAAKALVELVAPIKSGLRKVKG</sequence>
<dbReference type="Proteomes" id="UP000318296">
    <property type="component" value="Unassembled WGS sequence"/>
</dbReference>
<name>A0A554LF42_9BACT</name>
<dbReference type="EMBL" id="VMGH01000035">
    <property type="protein sequence ID" value="TSC91482.1"/>
    <property type="molecule type" value="Genomic_DNA"/>
</dbReference>
<protein>
    <submittedName>
        <fullName evidence="1">Uncharacterized protein</fullName>
    </submittedName>
</protein>
<reference evidence="1 2" key="1">
    <citation type="submission" date="2017-07" db="EMBL/GenBank/DDBJ databases">
        <title>Mechanisms for carbon and nitrogen cycling indicate functional differentiation within the Candidate Phyla Radiation.</title>
        <authorList>
            <person name="Danczak R.E."/>
            <person name="Johnston M.D."/>
            <person name="Kenah C."/>
            <person name="Slattery M."/>
            <person name="Wrighton K.C."/>
            <person name="Wilkins M.J."/>
        </authorList>
    </citation>
    <scope>NUCLEOTIDE SEQUENCE [LARGE SCALE GENOMIC DNA]</scope>
    <source>
        <strain evidence="1">Licking1014_96</strain>
    </source>
</reference>
<proteinExistence type="predicted"/>
<accession>A0A554LF42</accession>
<evidence type="ECO:0000313" key="2">
    <source>
        <dbReference type="Proteomes" id="UP000318296"/>
    </source>
</evidence>
<dbReference type="AlphaFoldDB" id="A0A554LF42"/>
<comment type="caution">
    <text evidence="1">The sequence shown here is derived from an EMBL/GenBank/DDBJ whole genome shotgun (WGS) entry which is preliminary data.</text>
</comment>
<gene>
    <name evidence="1" type="ORF">CEN92_251</name>
</gene>
<organism evidence="1 2">
    <name type="scientific">Candidatus Berkelbacteria bacterium Licking1014_96</name>
    <dbReference type="NCBI Taxonomy" id="2017149"/>
    <lineage>
        <taxon>Bacteria</taxon>
        <taxon>Candidatus Berkelbacteria</taxon>
    </lineage>
</organism>